<evidence type="ECO:0000313" key="3">
    <source>
        <dbReference type="EMBL" id="MEU1950546.1"/>
    </source>
</evidence>
<dbReference type="PANTHER" id="PTHR30143:SF0">
    <property type="entry name" value="2-KETO-4-PENTENOATE HYDRATASE"/>
    <property type="match status" value="1"/>
</dbReference>
<name>A0ABV2WI30_9NOCA</name>
<dbReference type="Proteomes" id="UP001550628">
    <property type="component" value="Unassembled WGS sequence"/>
</dbReference>
<reference evidence="3 4" key="1">
    <citation type="submission" date="2024-06" db="EMBL/GenBank/DDBJ databases">
        <title>The Natural Products Discovery Center: Release of the First 8490 Sequenced Strains for Exploring Actinobacteria Biosynthetic Diversity.</title>
        <authorList>
            <person name="Kalkreuter E."/>
            <person name="Kautsar S.A."/>
            <person name="Yang D."/>
            <person name="Bader C.D."/>
            <person name="Teijaro C.N."/>
            <person name="Fluegel L."/>
            <person name="Davis C.M."/>
            <person name="Simpson J.R."/>
            <person name="Lauterbach L."/>
            <person name="Steele A.D."/>
            <person name="Gui C."/>
            <person name="Meng S."/>
            <person name="Li G."/>
            <person name="Viehrig K."/>
            <person name="Ye F."/>
            <person name="Su P."/>
            <person name="Kiefer A.F."/>
            <person name="Nichols A."/>
            <person name="Cepeda A.J."/>
            <person name="Yan W."/>
            <person name="Fan B."/>
            <person name="Jiang Y."/>
            <person name="Adhikari A."/>
            <person name="Zheng C.-J."/>
            <person name="Schuster L."/>
            <person name="Cowan T.M."/>
            <person name="Smanski M.J."/>
            <person name="Chevrette M.G."/>
            <person name="De Carvalho L.P.S."/>
            <person name="Shen B."/>
        </authorList>
    </citation>
    <scope>NUCLEOTIDE SEQUENCE [LARGE SCALE GENOMIC DNA]</scope>
    <source>
        <strain evidence="3 4">NPDC019708</strain>
    </source>
</reference>
<protein>
    <submittedName>
        <fullName evidence="3">Fumarylacetoacetate hydrolase family protein</fullName>
    </submittedName>
</protein>
<dbReference type="GO" id="GO:0016787">
    <property type="term" value="F:hydrolase activity"/>
    <property type="evidence" value="ECO:0007669"/>
    <property type="project" value="UniProtKB-KW"/>
</dbReference>
<dbReference type="Gene3D" id="3.90.850.10">
    <property type="entry name" value="Fumarylacetoacetase-like, C-terminal domain"/>
    <property type="match status" value="1"/>
</dbReference>
<dbReference type="InterPro" id="IPR036663">
    <property type="entry name" value="Fumarylacetoacetase_C_sf"/>
</dbReference>
<evidence type="ECO:0000313" key="4">
    <source>
        <dbReference type="Proteomes" id="UP001550628"/>
    </source>
</evidence>
<sequence length="265" mass="28243">MSSLDLSGVADILATAQRTGTAVDQFGAELTLTDAYTVQRALLDRRRAEGAVYVGPKLGFTSRAKMAQMGVDEVIVGWLVDDMQIPSGGTLARERLVHPRAEPEIAFRLGRDVDPTDPDDDIVDAVDAVAPALEIIDSRYRNFRFSLPDVVADNTSACRFVVGAWQPADPTTEVADLPVTLRLDGEPVETGTTSAILDDPWNALRELSTMAARYDFALPGGAVVLAGGATAAASIDSCAHIRVDVHGLGSVTLDIAPREQVRTVD</sequence>
<gene>
    <name evidence="3" type="ORF">ABZ510_01675</name>
</gene>
<feature type="domain" description="Fumarylacetoacetase-like C-terminal" evidence="2">
    <location>
        <begin position="96"/>
        <end position="252"/>
    </location>
</feature>
<accession>A0ABV2WI30</accession>
<organism evidence="3 4">
    <name type="scientific">Nocardia rhamnosiphila</name>
    <dbReference type="NCBI Taxonomy" id="426716"/>
    <lineage>
        <taxon>Bacteria</taxon>
        <taxon>Bacillati</taxon>
        <taxon>Actinomycetota</taxon>
        <taxon>Actinomycetes</taxon>
        <taxon>Mycobacteriales</taxon>
        <taxon>Nocardiaceae</taxon>
        <taxon>Nocardia</taxon>
    </lineage>
</organism>
<dbReference type="RefSeq" id="WP_356954482.1">
    <property type="nucleotide sequence ID" value="NZ_JBEYBD010000002.1"/>
</dbReference>
<dbReference type="InterPro" id="IPR011234">
    <property type="entry name" value="Fumarylacetoacetase-like_C"/>
</dbReference>
<keyword evidence="3" id="KW-0378">Hydrolase</keyword>
<evidence type="ECO:0000259" key="2">
    <source>
        <dbReference type="Pfam" id="PF01557"/>
    </source>
</evidence>
<dbReference type="SUPFAM" id="SSF56529">
    <property type="entry name" value="FAH"/>
    <property type="match status" value="1"/>
</dbReference>
<comment type="caution">
    <text evidence="3">The sequence shown here is derived from an EMBL/GenBank/DDBJ whole genome shotgun (WGS) entry which is preliminary data.</text>
</comment>
<dbReference type="PANTHER" id="PTHR30143">
    <property type="entry name" value="ACID HYDRATASE"/>
    <property type="match status" value="1"/>
</dbReference>
<dbReference type="Pfam" id="PF01557">
    <property type="entry name" value="FAA_hydrolase"/>
    <property type="match status" value="1"/>
</dbReference>
<dbReference type="InterPro" id="IPR050772">
    <property type="entry name" value="Hydratase-Decarb/MhpD_sf"/>
</dbReference>
<keyword evidence="4" id="KW-1185">Reference proteome</keyword>
<dbReference type="EMBL" id="JBEYBF010000001">
    <property type="protein sequence ID" value="MEU1950546.1"/>
    <property type="molecule type" value="Genomic_DNA"/>
</dbReference>
<proteinExistence type="predicted"/>
<evidence type="ECO:0000256" key="1">
    <source>
        <dbReference type="ARBA" id="ARBA00023239"/>
    </source>
</evidence>
<keyword evidence="1" id="KW-0456">Lyase</keyword>